<comment type="caution">
    <text evidence="2">The sequence shown here is derived from an EMBL/GenBank/DDBJ whole genome shotgun (WGS) entry which is preliminary data.</text>
</comment>
<keyword evidence="1" id="KW-0812">Transmembrane</keyword>
<dbReference type="AlphaFoldDB" id="A0A6I4W971"/>
<gene>
    <name evidence="2" type="ORF">GQ466_16995</name>
</gene>
<evidence type="ECO:0000313" key="3">
    <source>
        <dbReference type="Proteomes" id="UP000431901"/>
    </source>
</evidence>
<feature type="transmembrane region" description="Helical" evidence="1">
    <location>
        <begin position="84"/>
        <end position="104"/>
    </location>
</feature>
<sequence>MSVVPAPVSRRVSWLPGGLAAALVVAFVVAPRWLAGGEFGGQSDLAAALREAFTGYWDAGGRNLPPDLQRVVDYWFRYHVAKGLIAALLLVVLVALGRVIWTAFRRADGTGRRTALAATGVSVGLLAAVALVAVLANVQGAAAPFSSLLPMLTGGHDAGLAGALAQIRGQLAGAPDGRTPPLDAMVGDFARYHLVMAVLAAVVAVVLLAVGVVLARAFARSRGRRGHGVAGGLAVLGAVAFAVVAVANTGTAAHPAPALLAFFQGGW</sequence>
<accession>A0A6I4W971</accession>
<dbReference type="Proteomes" id="UP000431901">
    <property type="component" value="Unassembled WGS sequence"/>
</dbReference>
<keyword evidence="3" id="KW-1185">Reference proteome</keyword>
<dbReference type="RefSeq" id="WP_161103775.1">
    <property type="nucleotide sequence ID" value="NZ_JBHLYI010000006.1"/>
</dbReference>
<evidence type="ECO:0000256" key="1">
    <source>
        <dbReference type="SAM" id="Phobius"/>
    </source>
</evidence>
<name>A0A6I4W971_9ACTN</name>
<feature type="transmembrane region" description="Helical" evidence="1">
    <location>
        <begin position="12"/>
        <end position="34"/>
    </location>
</feature>
<evidence type="ECO:0000313" key="2">
    <source>
        <dbReference type="EMBL" id="MXQ65723.1"/>
    </source>
</evidence>
<keyword evidence="1" id="KW-1133">Transmembrane helix</keyword>
<proteinExistence type="predicted"/>
<reference evidence="2 3" key="1">
    <citation type="submission" date="2019-12" db="EMBL/GenBank/DDBJ databases">
        <title>Nocardia macrotermitis sp. nov. and Nocardia aurantia sp. nov., isolated from the gut of the fungus growing-termite Macrotermes natalensis.</title>
        <authorList>
            <person name="Christine B."/>
            <person name="Rene B."/>
        </authorList>
    </citation>
    <scope>NUCLEOTIDE SEQUENCE [LARGE SCALE GENOMIC DNA]</scope>
    <source>
        <strain evidence="2 3">DSM 102126</strain>
    </source>
</reference>
<keyword evidence="1" id="KW-0472">Membrane</keyword>
<feature type="transmembrane region" description="Helical" evidence="1">
    <location>
        <begin position="227"/>
        <end position="247"/>
    </location>
</feature>
<feature type="transmembrane region" description="Helical" evidence="1">
    <location>
        <begin position="192"/>
        <end position="215"/>
    </location>
</feature>
<dbReference type="OrthoDB" id="3824322at2"/>
<feature type="transmembrane region" description="Helical" evidence="1">
    <location>
        <begin position="116"/>
        <end position="138"/>
    </location>
</feature>
<protein>
    <recommendedName>
        <fullName evidence="4">Tat (Twin-arginine translocation) pathway signal sequence</fullName>
    </recommendedName>
</protein>
<dbReference type="EMBL" id="WUTW01000002">
    <property type="protein sequence ID" value="MXQ65723.1"/>
    <property type="molecule type" value="Genomic_DNA"/>
</dbReference>
<organism evidence="2 3">
    <name type="scientific">Actinomadura rayongensis</name>
    <dbReference type="NCBI Taxonomy" id="1429076"/>
    <lineage>
        <taxon>Bacteria</taxon>
        <taxon>Bacillati</taxon>
        <taxon>Actinomycetota</taxon>
        <taxon>Actinomycetes</taxon>
        <taxon>Streptosporangiales</taxon>
        <taxon>Thermomonosporaceae</taxon>
        <taxon>Actinomadura</taxon>
    </lineage>
</organism>
<evidence type="ECO:0008006" key="4">
    <source>
        <dbReference type="Google" id="ProtNLM"/>
    </source>
</evidence>